<dbReference type="InterPro" id="IPR005618">
    <property type="entry name" value="OMPW"/>
</dbReference>
<dbReference type="RefSeq" id="WP_039806076.1">
    <property type="nucleotide sequence ID" value="NZ_CP010415.1"/>
</dbReference>
<feature type="signal peptide" evidence="1">
    <location>
        <begin position="1"/>
        <end position="18"/>
    </location>
</feature>
<dbReference type="GO" id="GO:0055085">
    <property type="term" value="P:transmembrane transport"/>
    <property type="evidence" value="ECO:0007669"/>
    <property type="project" value="TreeGrafter"/>
</dbReference>
<accession>A0A0C4WTC5</accession>
<dbReference type="InterPro" id="IPR011250">
    <property type="entry name" value="OMP/PagP_B-barrel"/>
</dbReference>
<keyword evidence="3" id="KW-1185">Reference proteome</keyword>
<dbReference type="Pfam" id="PF03922">
    <property type="entry name" value="OmpW"/>
    <property type="match status" value="1"/>
</dbReference>
<protein>
    <submittedName>
        <fullName evidence="2">OmpW family outer membrane porin</fullName>
    </submittedName>
</protein>
<keyword evidence="1" id="KW-0732">Signal</keyword>
<dbReference type="PANTHER" id="PTHR36920:SF1">
    <property type="entry name" value="OUTER MEMBRANE PROTEIN W"/>
    <property type="match status" value="1"/>
</dbReference>
<evidence type="ECO:0000313" key="2">
    <source>
        <dbReference type="EMBL" id="AJE22875.1"/>
    </source>
</evidence>
<dbReference type="EMBL" id="CP010415">
    <property type="protein sequence ID" value="AJE22875.1"/>
    <property type="molecule type" value="Genomic_DNA"/>
</dbReference>
<dbReference type="SUPFAM" id="SSF56925">
    <property type="entry name" value="OMPA-like"/>
    <property type="match status" value="1"/>
</dbReference>
<dbReference type="STRING" id="1328314.Achr_34710"/>
<sequence>MAKFKSLFVLSLVGMALAAPYATAHERGDIILRAGAVTVDPREDSEEIRLAGAGKLSGTKATLDSDTQLGLNYLYMLTDHVGIEYLAATPFTHEVKGKGLPGNLDGRLGDFKQLPPTVSLVYYPLSPNATIQPYVGVGVNYTYIFETKLGKAAEGKGFSGLDMQNSVGLAAQIGVDYMLTDTLMLNAQVRYIDIETKATTYLNDSKVTVDVDVNPWVYMVALGYKF</sequence>
<reference evidence="2 3" key="1">
    <citation type="journal article" date="2015" name="PLoS ONE">
        <title>Azotobacter Genomes: The Genome of Azotobacter chroococcum NCIMB 8003 (ATCC 4412).</title>
        <authorList>
            <person name="Robson R.L."/>
            <person name="Jones R."/>
            <person name="Robson R.M."/>
            <person name="Schwartz A."/>
            <person name="Richardson T.H."/>
        </authorList>
    </citation>
    <scope>NUCLEOTIDE SEQUENCE [LARGE SCALE GENOMIC DNA]</scope>
    <source>
        <strain evidence="2 3">NCIMB 8003</strain>
    </source>
</reference>
<dbReference type="GO" id="GO:0019867">
    <property type="term" value="C:outer membrane"/>
    <property type="evidence" value="ECO:0007669"/>
    <property type="project" value="InterPro"/>
</dbReference>
<dbReference type="KEGG" id="acx:Achr_34710"/>
<dbReference type="Proteomes" id="UP000068210">
    <property type="component" value="Chromosome"/>
</dbReference>
<dbReference type="HOGENOM" id="CLU_042505_1_1_6"/>
<dbReference type="AlphaFoldDB" id="A0A0C4WTC5"/>
<organism evidence="2 3">
    <name type="scientific">Azotobacter chroococcum NCIMB 8003</name>
    <dbReference type="NCBI Taxonomy" id="1328314"/>
    <lineage>
        <taxon>Bacteria</taxon>
        <taxon>Pseudomonadati</taxon>
        <taxon>Pseudomonadota</taxon>
        <taxon>Gammaproteobacteria</taxon>
        <taxon>Pseudomonadales</taxon>
        <taxon>Pseudomonadaceae</taxon>
        <taxon>Azotobacter</taxon>
    </lineage>
</organism>
<dbReference type="Gene3D" id="2.40.160.20">
    <property type="match status" value="1"/>
</dbReference>
<dbReference type="PANTHER" id="PTHR36920">
    <property type="match status" value="1"/>
</dbReference>
<name>A0A0C4WTC5_9GAMM</name>
<evidence type="ECO:0000256" key="1">
    <source>
        <dbReference type="SAM" id="SignalP"/>
    </source>
</evidence>
<feature type="chain" id="PRO_5002173434" evidence="1">
    <location>
        <begin position="19"/>
        <end position="226"/>
    </location>
</feature>
<evidence type="ECO:0000313" key="3">
    <source>
        <dbReference type="Proteomes" id="UP000068210"/>
    </source>
</evidence>
<gene>
    <name evidence="2" type="ORF">Achr_34710</name>
</gene>
<proteinExistence type="predicted"/>